<feature type="compositionally biased region" description="Low complexity" evidence="1">
    <location>
        <begin position="190"/>
        <end position="202"/>
    </location>
</feature>
<feature type="transmembrane region" description="Helical" evidence="2">
    <location>
        <begin position="96"/>
        <end position="115"/>
    </location>
</feature>
<feature type="transmembrane region" description="Helical" evidence="2">
    <location>
        <begin position="32"/>
        <end position="52"/>
    </location>
</feature>
<evidence type="ECO:0000256" key="1">
    <source>
        <dbReference type="SAM" id="MobiDB-lite"/>
    </source>
</evidence>
<dbReference type="EMBL" id="DS999644">
    <property type="protein sequence ID" value="EFE76267.2"/>
    <property type="molecule type" value="Genomic_DNA"/>
</dbReference>
<evidence type="ECO:0000256" key="2">
    <source>
        <dbReference type="SAM" id="Phobius"/>
    </source>
</evidence>
<feature type="region of interest" description="Disordered" evidence="1">
    <location>
        <begin position="162"/>
        <end position="222"/>
    </location>
</feature>
<evidence type="ECO:0000313" key="4">
    <source>
        <dbReference type="Proteomes" id="UP000003986"/>
    </source>
</evidence>
<evidence type="ECO:0000313" key="3">
    <source>
        <dbReference type="EMBL" id="EFE76267.2"/>
    </source>
</evidence>
<organism evidence="3 4">
    <name type="scientific">Streptomyces filamentosus NRRL 15998</name>
    <dbReference type="NCBI Taxonomy" id="457431"/>
    <lineage>
        <taxon>Bacteria</taxon>
        <taxon>Bacillati</taxon>
        <taxon>Actinomycetota</taxon>
        <taxon>Actinomycetes</taxon>
        <taxon>Kitasatosporales</taxon>
        <taxon>Streptomycetaceae</taxon>
        <taxon>Streptomyces</taxon>
    </lineage>
</organism>
<feature type="transmembrane region" description="Helical" evidence="2">
    <location>
        <begin position="64"/>
        <end position="90"/>
    </location>
</feature>
<dbReference type="Proteomes" id="UP000003986">
    <property type="component" value="Unassembled WGS sequence"/>
</dbReference>
<keyword evidence="2" id="KW-1133">Transmembrane helix</keyword>
<reference evidence="4" key="1">
    <citation type="submission" date="2008-10" db="EMBL/GenBank/DDBJ databases">
        <authorList>
            <person name="Molnar K."/>
        </authorList>
    </citation>
    <scope>NUCLEOTIDE SEQUENCE [LARGE SCALE GENOMIC DNA]</scope>
    <source>
        <strain evidence="4">NRRL 15998</strain>
    </source>
</reference>
<proteinExistence type="predicted"/>
<gene>
    <name evidence="3" type="ORF">SSGG_03634</name>
</gene>
<feature type="transmembrane region" description="Helical" evidence="2">
    <location>
        <begin position="136"/>
        <end position="157"/>
    </location>
</feature>
<sequence length="277" mass="29002">MGRTSHLLEHSPLPSPTLAAGPSTALPPLAPAIRTGVALLAVAAFALSYDALRQMAAASHIHPALTYAFPLVIDGFIAIGIGSLLVLRTAPLSARLYVSALVGIATATSIWANVLHAIRLNQQNRRSALALDDLTVGAISAIAPLALAGAVHLYLLVQRRPTRTEPHPEPHNDGATSPEDGVPPTPAPVPDADVAKAPAVSVSQHTKPRGKRRDRPSATFEQAVEIGRTAPTGRGGQISRRHIEAAVHAKGLGIGRSRLDEVKNLLQAELDQARTTA</sequence>
<dbReference type="Pfam" id="PF10935">
    <property type="entry name" value="DUF2637"/>
    <property type="match status" value="1"/>
</dbReference>
<feature type="compositionally biased region" description="Basic and acidic residues" evidence="1">
    <location>
        <begin position="162"/>
        <end position="172"/>
    </location>
</feature>
<accession>D6AUX2</accession>
<name>D6AUX2_STRFL</name>
<keyword evidence="2" id="KW-0472">Membrane</keyword>
<dbReference type="AlphaFoldDB" id="D6AUX2"/>
<reference evidence="4" key="2">
    <citation type="submission" date="2008-12" db="EMBL/GenBank/DDBJ databases">
        <title>Annotation of Streptomyces roseosporus strain NRRL 15998.</title>
        <authorList>
            <consortium name="The Broad Institute Genome Sequencing Platform"/>
            <consortium name="Broad Institute Microbial Sequencing Center"/>
            <person name="Fischbach M."/>
            <person name="Ward D."/>
            <person name="Young S."/>
            <person name="Kodira C.D."/>
            <person name="Zeng Q."/>
            <person name="Koehrsen M."/>
            <person name="Godfrey P."/>
            <person name="Alvarado L."/>
            <person name="Berlin A.M."/>
            <person name="Borenstein D."/>
            <person name="Chen Z."/>
            <person name="Engels R."/>
            <person name="Freedman E."/>
            <person name="Gellesch M."/>
            <person name="Goldberg J."/>
            <person name="Griggs A."/>
            <person name="Gujja S."/>
            <person name="Heiman D.I."/>
            <person name="Hepburn T.A."/>
            <person name="Howarth C."/>
            <person name="Jen D."/>
            <person name="Larson L."/>
            <person name="Lewis B."/>
            <person name="Mehta T."/>
            <person name="Park D."/>
            <person name="Pearson M."/>
            <person name="Roberts A."/>
            <person name="Saif S."/>
            <person name="Shea T.D."/>
            <person name="Shenoy N."/>
            <person name="Sisk P."/>
            <person name="Stolte C."/>
            <person name="Sykes S.N."/>
            <person name="Walk T."/>
            <person name="White J."/>
            <person name="Yandava C."/>
            <person name="Straight P."/>
            <person name="Clardy J."/>
            <person name="Hung D."/>
            <person name="Kolter R."/>
            <person name="Mekalanos J."/>
            <person name="Walker S."/>
            <person name="Walsh C.T."/>
            <person name="Wieland B.L.C."/>
            <person name="Ilzarbe M."/>
            <person name="Galagan J."/>
            <person name="Nusbaum C."/>
            <person name="Birren B."/>
        </authorList>
    </citation>
    <scope>NUCLEOTIDE SEQUENCE [LARGE SCALE GENOMIC DNA]</scope>
    <source>
        <strain evidence="4">NRRL 15998</strain>
    </source>
</reference>
<protein>
    <submittedName>
        <fullName evidence="3">Predicted protein</fullName>
    </submittedName>
</protein>
<dbReference type="InterPro" id="IPR021235">
    <property type="entry name" value="DUF2637"/>
</dbReference>
<keyword evidence="2" id="KW-0812">Transmembrane</keyword>